<dbReference type="CDD" id="cd16329">
    <property type="entry name" value="LolA_like"/>
    <property type="match status" value="1"/>
</dbReference>
<evidence type="ECO:0000313" key="3">
    <source>
        <dbReference type="Proteomes" id="UP001317742"/>
    </source>
</evidence>
<gene>
    <name evidence="2" type="ORF">SYK_16160</name>
</gene>
<dbReference type="Pfam" id="PF17131">
    <property type="entry name" value="LolA_like"/>
    <property type="match status" value="1"/>
</dbReference>
<proteinExistence type="predicted"/>
<keyword evidence="3" id="KW-1185">Reference proteome</keyword>
<protein>
    <recommendedName>
        <fullName evidence="1">Uncharacterized protein TP-0789 domain-containing protein</fullName>
    </recommendedName>
</protein>
<dbReference type="Gene3D" id="2.50.20.10">
    <property type="entry name" value="Lipoprotein localisation LolA/LolB/LppX"/>
    <property type="match status" value="1"/>
</dbReference>
<dbReference type="Proteomes" id="UP001317742">
    <property type="component" value="Chromosome"/>
</dbReference>
<organism evidence="2 3">
    <name type="scientific">Pseudodesulfovibrio nedwellii</name>
    <dbReference type="NCBI Taxonomy" id="2973072"/>
    <lineage>
        <taxon>Bacteria</taxon>
        <taxon>Pseudomonadati</taxon>
        <taxon>Thermodesulfobacteriota</taxon>
        <taxon>Desulfovibrionia</taxon>
        <taxon>Desulfovibrionales</taxon>
        <taxon>Desulfovibrionaceae</taxon>
    </lineage>
</organism>
<evidence type="ECO:0000259" key="1">
    <source>
        <dbReference type="Pfam" id="PF17131"/>
    </source>
</evidence>
<sequence>MTLLLMASAAFATNTLDADTIVRKANHAALYLGETCKGRVTLTITDSQDRVRKRELNILRKDMPGGDQAQRYMTYFRSPADVRKMSFLVHKTVEPGQDDARWLYMPGLDLVKRIAAGDKRTSFAGSDFLYEDISGRNMSEDIHERQNDVDGYLVIKNTPKVPSSVEFSHYMAYIDRETFIPMKLEYFKGDMLYRVMDVLKVEKIPSGDGEKEFPTVTESRFKNLETGSSTIMTFTNIRYDIPLKENIFGERYLRRPPREVMR</sequence>
<accession>A0ABN6S214</accession>
<dbReference type="InterPro" id="IPR033399">
    <property type="entry name" value="TP_0789-like"/>
</dbReference>
<reference evidence="2 3" key="1">
    <citation type="submission" date="2022-08" db="EMBL/GenBank/DDBJ databases">
        <title>Genome Sequence of the sulphate-reducing bacterium, Pseudodesulfovibrio sp. SYK.</title>
        <authorList>
            <person name="Kondo R."/>
            <person name="Kataoka T."/>
        </authorList>
    </citation>
    <scope>NUCLEOTIDE SEQUENCE [LARGE SCALE GENOMIC DNA]</scope>
    <source>
        <strain evidence="2 3">SYK</strain>
    </source>
</reference>
<dbReference type="EMBL" id="AP026709">
    <property type="protein sequence ID" value="BDQ37256.1"/>
    <property type="molecule type" value="Genomic_DNA"/>
</dbReference>
<evidence type="ECO:0000313" key="2">
    <source>
        <dbReference type="EMBL" id="BDQ37256.1"/>
    </source>
</evidence>
<feature type="domain" description="Uncharacterized protein TP-0789" evidence="1">
    <location>
        <begin position="70"/>
        <end position="255"/>
    </location>
</feature>
<name>A0ABN6S214_9BACT</name>